<reference evidence="1 2" key="1">
    <citation type="journal article" date="2014" name="BMC Genomics">
        <title>Genome and secretome analysis of the hemibiotrophic fungal pathogen, Moniliophthora roreri, which causes frosty pod rot disease of cacao: mechanisms of the biotrophic and necrotrophic phases.</title>
        <authorList>
            <person name="Meinhardt L.W."/>
            <person name="Costa G.G.L."/>
            <person name="Thomazella D.P.T."/>
            <person name="Teixeira P.J.P.L."/>
            <person name="Carazzolle M.F."/>
            <person name="Schuster S.C."/>
            <person name="Carlson J.E."/>
            <person name="Guiltinan M.J."/>
            <person name="Mieczkowski P."/>
            <person name="Farmer A."/>
            <person name="Ramaraj T."/>
            <person name="Crozier J."/>
            <person name="Davis R.E."/>
            <person name="Shao J."/>
            <person name="Melnick R.L."/>
            <person name="Pereira G.A.G."/>
            <person name="Bailey B.A."/>
        </authorList>
    </citation>
    <scope>NUCLEOTIDE SEQUENCE [LARGE SCALE GENOMIC DNA]</scope>
    <source>
        <strain evidence="1 2">MCA 2997</strain>
    </source>
</reference>
<accession>V2WKX7</accession>
<feature type="non-terminal residue" evidence="1">
    <location>
        <position position="1"/>
    </location>
</feature>
<sequence>DTCGARGGARGVHGGSQGACGRCRDDADAIDGFTENDHNDSEPSPKCQRISKLDHSLKDPLTLTIYVEVYPHDVLFPKTTGKKALSQPVTYINRLPFNIKLTDNYKIFEMQLVLTLSTKCQLLPRDKLYWCPQGKPRTHNCALGGEVGYQAMLQSFTKGLSKGRLVVLSMLPPEKDTNAVDWVTGDDYEDKFKFDFTPFNKGNTLSTSAAEQCVHCGTSLLYGAQGQISCWQQQLVPRKQIYTTNNGICYELDDMKLSIWAAHLAKE</sequence>
<keyword evidence="2" id="KW-1185">Reference proteome</keyword>
<dbReference type="Proteomes" id="UP000017559">
    <property type="component" value="Unassembled WGS sequence"/>
</dbReference>
<dbReference type="HOGENOM" id="CLU_1044096_0_0_1"/>
<evidence type="ECO:0000313" key="1">
    <source>
        <dbReference type="EMBL" id="ESK87513.1"/>
    </source>
</evidence>
<dbReference type="AlphaFoldDB" id="V2WKX7"/>
<dbReference type="KEGG" id="mrr:Moror_2042"/>
<organism evidence="1 2">
    <name type="scientific">Moniliophthora roreri (strain MCA 2997)</name>
    <name type="common">Cocoa frosty pod rot fungus</name>
    <name type="synonym">Crinipellis roreri</name>
    <dbReference type="NCBI Taxonomy" id="1381753"/>
    <lineage>
        <taxon>Eukaryota</taxon>
        <taxon>Fungi</taxon>
        <taxon>Dikarya</taxon>
        <taxon>Basidiomycota</taxon>
        <taxon>Agaricomycotina</taxon>
        <taxon>Agaricomycetes</taxon>
        <taxon>Agaricomycetidae</taxon>
        <taxon>Agaricales</taxon>
        <taxon>Marasmiineae</taxon>
        <taxon>Marasmiaceae</taxon>
        <taxon>Moniliophthora</taxon>
    </lineage>
</organism>
<dbReference type="EMBL" id="AWSO01000770">
    <property type="protein sequence ID" value="ESK87513.1"/>
    <property type="molecule type" value="Genomic_DNA"/>
</dbReference>
<comment type="caution">
    <text evidence="1">The sequence shown here is derived from an EMBL/GenBank/DDBJ whole genome shotgun (WGS) entry which is preliminary data.</text>
</comment>
<gene>
    <name evidence="1" type="ORF">Moror_2042</name>
</gene>
<dbReference type="OrthoDB" id="2988606at2759"/>
<protein>
    <submittedName>
        <fullName evidence="1">Uncharacterized protein</fullName>
    </submittedName>
</protein>
<name>V2WKX7_MONRO</name>
<proteinExistence type="predicted"/>
<evidence type="ECO:0000313" key="2">
    <source>
        <dbReference type="Proteomes" id="UP000017559"/>
    </source>
</evidence>